<dbReference type="FunFam" id="1.10.3720.10:FF:000033">
    <property type="entry name" value="Polar amino acid ABC transporter permease"/>
    <property type="match status" value="1"/>
</dbReference>
<dbReference type="Proteomes" id="UP000199136">
    <property type="component" value="Unassembled WGS sequence"/>
</dbReference>
<dbReference type="NCBIfam" id="TIGR01726">
    <property type="entry name" value="HEQRo_perm_3TM"/>
    <property type="match status" value="1"/>
</dbReference>
<keyword evidence="10" id="KW-0732">Signal</keyword>
<dbReference type="InterPro" id="IPR000515">
    <property type="entry name" value="MetI-like"/>
</dbReference>
<feature type="transmembrane region" description="Helical" evidence="9">
    <location>
        <begin position="465"/>
        <end position="486"/>
    </location>
</feature>
<protein>
    <submittedName>
        <fullName evidence="12">Polar amino acid transport system substrate-binding protein</fullName>
    </submittedName>
</protein>
<dbReference type="SUPFAM" id="SSF53850">
    <property type="entry name" value="Periplasmic binding protein-like II"/>
    <property type="match status" value="1"/>
</dbReference>
<dbReference type="SUPFAM" id="SSF161098">
    <property type="entry name" value="MetI-like"/>
    <property type="match status" value="1"/>
</dbReference>
<dbReference type="InterPro" id="IPR010065">
    <property type="entry name" value="AA_ABC_transptr_permease_3TM"/>
</dbReference>
<dbReference type="InterPro" id="IPR035906">
    <property type="entry name" value="MetI-like_sf"/>
</dbReference>
<evidence type="ECO:0000259" key="11">
    <source>
        <dbReference type="PROSITE" id="PS50928"/>
    </source>
</evidence>
<keyword evidence="8 9" id="KW-0472">Membrane</keyword>
<evidence type="ECO:0000256" key="9">
    <source>
        <dbReference type="RuleBase" id="RU363032"/>
    </source>
</evidence>
<dbReference type="Gene3D" id="3.40.190.10">
    <property type="entry name" value="Periplasmic binding protein-like II"/>
    <property type="match status" value="2"/>
</dbReference>
<dbReference type="Pfam" id="PF00497">
    <property type="entry name" value="SBP_bac_3"/>
    <property type="match status" value="1"/>
</dbReference>
<organism evidence="12 13">
    <name type="scientific">Desemzia incerta</name>
    <dbReference type="NCBI Taxonomy" id="82801"/>
    <lineage>
        <taxon>Bacteria</taxon>
        <taxon>Bacillati</taxon>
        <taxon>Bacillota</taxon>
        <taxon>Bacilli</taxon>
        <taxon>Lactobacillales</taxon>
        <taxon>Carnobacteriaceae</taxon>
        <taxon>Desemzia</taxon>
    </lineage>
</organism>
<feature type="transmembrane region" description="Helical" evidence="9">
    <location>
        <begin position="303"/>
        <end position="323"/>
    </location>
</feature>
<dbReference type="AlphaFoldDB" id="A0A1I5WFV1"/>
<feature type="signal peptide" evidence="10">
    <location>
        <begin position="1"/>
        <end position="29"/>
    </location>
</feature>
<feature type="transmembrane region" description="Helical" evidence="9">
    <location>
        <begin position="353"/>
        <end position="374"/>
    </location>
</feature>
<evidence type="ECO:0000256" key="3">
    <source>
        <dbReference type="ARBA" id="ARBA00022448"/>
    </source>
</evidence>
<evidence type="ECO:0000256" key="4">
    <source>
        <dbReference type="ARBA" id="ARBA00022475"/>
    </source>
</evidence>
<sequence length="496" mass="53874">MKNKKGLLMLFYILTMFLSLGLNASSAHAEEVASDSSLEEIKEKGVLVIGTSADFPPYEFHATIDGKDTIVGMDIEIAKKIAEDIGVELEIKDMQFDSLIPALETNNIDMILAGMSATKERQVSVDFSDPYYFATQNIVIRAEDEELYASKKDFSGKVIGAQMGSLQETLAKSEMTDSELITLGQTTELLLSLKTGKLDAVVMEGPNALAFTGNDESLITFEGGFEGGETDGTAIAMRKDADTLVTAVNESLAEIKEQDLIPGYLAETGKHLETAPAEGETEAEKGSILDYWSYFLEGTGNTIFISVVSVLFGSLIGGLLALIRIGDNKFLRFFATAYVEFVRGTPMLIQVMFIYFAVGYLINIPALLAGIIAVSLNSGAYVCEIIRSGLASVPKGQIEAARSLGMSKKTAMRHIIFPQALKNIWPALGSEFVTIIKESSIVSVIGVSELIFQTRVVTSVSYRGIAPLAVSMVIYFILTFSLTKLLNYYEGKMAHD</sequence>
<evidence type="ECO:0000256" key="8">
    <source>
        <dbReference type="ARBA" id="ARBA00023136"/>
    </source>
</evidence>
<keyword evidence="6" id="KW-0029">Amino-acid transport</keyword>
<dbReference type="SMART" id="SM00062">
    <property type="entry name" value="PBPb"/>
    <property type="match status" value="1"/>
</dbReference>
<name>A0A1I5WFV1_9LACT</name>
<keyword evidence="5 9" id="KW-0812">Transmembrane</keyword>
<gene>
    <name evidence="12" type="ORF">SAMN04488506_0851</name>
</gene>
<dbReference type="CDD" id="cd06261">
    <property type="entry name" value="TM_PBP2"/>
    <property type="match status" value="1"/>
</dbReference>
<dbReference type="PANTHER" id="PTHR30614">
    <property type="entry name" value="MEMBRANE COMPONENT OF AMINO ACID ABC TRANSPORTER"/>
    <property type="match status" value="1"/>
</dbReference>
<dbReference type="STRING" id="82801.SAMN04488506_0851"/>
<keyword evidence="13" id="KW-1185">Reference proteome</keyword>
<feature type="chain" id="PRO_5011578752" evidence="10">
    <location>
        <begin position="30"/>
        <end position="496"/>
    </location>
</feature>
<evidence type="ECO:0000313" key="12">
    <source>
        <dbReference type="EMBL" id="SFQ18634.1"/>
    </source>
</evidence>
<comment type="similarity">
    <text evidence="2">Belongs to the binding-protein-dependent transport system permease family. HisMQ subfamily.</text>
</comment>
<comment type="subcellular location">
    <subcellularLocation>
        <location evidence="1 9">Cell membrane</location>
        <topology evidence="1 9">Multi-pass membrane protein</topology>
    </subcellularLocation>
</comment>
<dbReference type="Gene3D" id="1.10.3720.10">
    <property type="entry name" value="MetI-like"/>
    <property type="match status" value="1"/>
</dbReference>
<dbReference type="InterPro" id="IPR001638">
    <property type="entry name" value="Solute-binding_3/MltF_N"/>
</dbReference>
<evidence type="ECO:0000256" key="6">
    <source>
        <dbReference type="ARBA" id="ARBA00022970"/>
    </source>
</evidence>
<evidence type="ECO:0000256" key="10">
    <source>
        <dbReference type="SAM" id="SignalP"/>
    </source>
</evidence>
<keyword evidence="3 9" id="KW-0813">Transport</keyword>
<evidence type="ECO:0000256" key="1">
    <source>
        <dbReference type="ARBA" id="ARBA00004651"/>
    </source>
</evidence>
<dbReference type="PANTHER" id="PTHR30614:SF20">
    <property type="entry name" value="GLUTAMINE TRANSPORT SYSTEM PERMEASE PROTEIN GLNP"/>
    <property type="match status" value="1"/>
</dbReference>
<dbReference type="EMBL" id="FOXW01000003">
    <property type="protein sequence ID" value="SFQ18634.1"/>
    <property type="molecule type" value="Genomic_DNA"/>
</dbReference>
<evidence type="ECO:0000256" key="5">
    <source>
        <dbReference type="ARBA" id="ARBA00022692"/>
    </source>
</evidence>
<evidence type="ECO:0000256" key="7">
    <source>
        <dbReference type="ARBA" id="ARBA00022989"/>
    </source>
</evidence>
<proteinExistence type="inferred from homology"/>
<dbReference type="InterPro" id="IPR043429">
    <property type="entry name" value="ArtM/GltK/GlnP/TcyL/YhdX-like"/>
</dbReference>
<dbReference type="Pfam" id="PF00528">
    <property type="entry name" value="BPD_transp_1"/>
    <property type="match status" value="1"/>
</dbReference>
<dbReference type="GO" id="GO:0043190">
    <property type="term" value="C:ATP-binding cassette (ABC) transporter complex"/>
    <property type="evidence" value="ECO:0007669"/>
    <property type="project" value="InterPro"/>
</dbReference>
<evidence type="ECO:0000313" key="13">
    <source>
        <dbReference type="Proteomes" id="UP000199136"/>
    </source>
</evidence>
<dbReference type="GO" id="GO:0022857">
    <property type="term" value="F:transmembrane transporter activity"/>
    <property type="evidence" value="ECO:0007669"/>
    <property type="project" value="InterPro"/>
</dbReference>
<dbReference type="PROSITE" id="PS50928">
    <property type="entry name" value="ABC_TM1"/>
    <property type="match status" value="1"/>
</dbReference>
<reference evidence="12 13" key="1">
    <citation type="submission" date="2016-10" db="EMBL/GenBank/DDBJ databases">
        <authorList>
            <person name="de Groot N.N."/>
        </authorList>
    </citation>
    <scope>NUCLEOTIDE SEQUENCE [LARGE SCALE GENOMIC DNA]</scope>
    <source>
        <strain evidence="12 13">DSM 20581</strain>
    </source>
</reference>
<dbReference type="GO" id="GO:0006865">
    <property type="term" value="P:amino acid transport"/>
    <property type="evidence" value="ECO:0007669"/>
    <property type="project" value="UniProtKB-KW"/>
</dbReference>
<keyword evidence="4" id="KW-1003">Cell membrane</keyword>
<keyword evidence="7 9" id="KW-1133">Transmembrane helix</keyword>
<dbReference type="OrthoDB" id="9811552at2"/>
<evidence type="ECO:0000256" key="2">
    <source>
        <dbReference type="ARBA" id="ARBA00010072"/>
    </source>
</evidence>
<feature type="domain" description="ABC transmembrane type-1" evidence="11">
    <location>
        <begin position="299"/>
        <end position="486"/>
    </location>
</feature>
<accession>A0A1I5WFV1</accession>